<dbReference type="PROSITE" id="PS51186">
    <property type="entry name" value="GNAT"/>
    <property type="match status" value="1"/>
</dbReference>
<name>A0A0F3PDQ8_RICRH</name>
<evidence type="ECO:0000313" key="3">
    <source>
        <dbReference type="Proteomes" id="UP000033591"/>
    </source>
</evidence>
<proteinExistence type="predicted"/>
<dbReference type="PATRIC" id="fig|1359199.3.peg.10"/>
<accession>A0A0F3PDQ8</accession>
<protein>
    <submittedName>
        <fullName evidence="2">Acetyltransferase family protein</fullName>
    </submittedName>
</protein>
<dbReference type="Proteomes" id="UP000033591">
    <property type="component" value="Unassembled WGS sequence"/>
</dbReference>
<sequence>MQKAEDLARERGCNFIPLVTMDFQAKSFYEKLGYKIEFAMHGYEKDSIMYYLRKNL</sequence>
<dbReference type="InterPro" id="IPR000182">
    <property type="entry name" value="GNAT_dom"/>
</dbReference>
<reference evidence="2 3" key="1">
    <citation type="submission" date="2015-01" db="EMBL/GenBank/DDBJ databases">
        <title>Genome Sequencing of Rickettsiales.</title>
        <authorList>
            <person name="Daugherty S.C."/>
            <person name="Su Q."/>
            <person name="Abolude K."/>
            <person name="Beier-Sexton M."/>
            <person name="Carlyon J.A."/>
            <person name="Carter R."/>
            <person name="Day N.P."/>
            <person name="Dumler S.J."/>
            <person name="Dyachenko V."/>
            <person name="Godinez A."/>
            <person name="Kurtti T.J."/>
            <person name="Lichay M."/>
            <person name="Mullins K.E."/>
            <person name="Ott S."/>
            <person name="Pappas-Brown V."/>
            <person name="Paris D.H."/>
            <person name="Patel P."/>
            <person name="Richards A.L."/>
            <person name="Sadzewicz L."/>
            <person name="Sears K."/>
            <person name="Seidman D."/>
            <person name="Sengamalay N."/>
            <person name="Stenos J."/>
            <person name="Tallon L.J."/>
            <person name="Vincent G."/>
            <person name="Fraser C.M."/>
            <person name="Munderloh U."/>
            <person name="Dunning-Hotopp J.C."/>
        </authorList>
    </citation>
    <scope>NUCLEOTIDE SEQUENCE [LARGE SCALE GENOMIC DNA]</scope>
    <source>
        <strain evidence="2 3">Ect</strain>
    </source>
</reference>
<organism evidence="2 3">
    <name type="scientific">Rickettsia rhipicephali str. Ect</name>
    <dbReference type="NCBI Taxonomy" id="1359199"/>
    <lineage>
        <taxon>Bacteria</taxon>
        <taxon>Pseudomonadati</taxon>
        <taxon>Pseudomonadota</taxon>
        <taxon>Alphaproteobacteria</taxon>
        <taxon>Rickettsiales</taxon>
        <taxon>Rickettsiaceae</taxon>
        <taxon>Rickettsieae</taxon>
        <taxon>Rickettsia</taxon>
        <taxon>spotted fever group</taxon>
    </lineage>
</organism>
<feature type="domain" description="N-acetyltransferase" evidence="1">
    <location>
        <begin position="1"/>
        <end position="56"/>
    </location>
</feature>
<dbReference type="Gene3D" id="3.40.630.30">
    <property type="match status" value="1"/>
</dbReference>
<comment type="caution">
    <text evidence="2">The sequence shown here is derived from an EMBL/GenBank/DDBJ whole genome shotgun (WGS) entry which is preliminary data.</text>
</comment>
<dbReference type="EMBL" id="LAOC01000001">
    <property type="protein sequence ID" value="KJV78438.1"/>
    <property type="molecule type" value="Genomic_DNA"/>
</dbReference>
<gene>
    <name evidence="2" type="ORF">RMAECT_0011</name>
</gene>
<dbReference type="InterPro" id="IPR016181">
    <property type="entry name" value="Acyl_CoA_acyltransferase"/>
</dbReference>
<evidence type="ECO:0000259" key="1">
    <source>
        <dbReference type="PROSITE" id="PS51186"/>
    </source>
</evidence>
<dbReference type="SUPFAM" id="SSF55729">
    <property type="entry name" value="Acyl-CoA N-acyltransferases (Nat)"/>
    <property type="match status" value="1"/>
</dbReference>
<dbReference type="GO" id="GO:0016747">
    <property type="term" value="F:acyltransferase activity, transferring groups other than amino-acyl groups"/>
    <property type="evidence" value="ECO:0007669"/>
    <property type="project" value="InterPro"/>
</dbReference>
<keyword evidence="2" id="KW-0808">Transferase</keyword>
<dbReference type="RefSeq" id="WP_014365599.1">
    <property type="nucleotide sequence ID" value="NZ_LAOC01000001.1"/>
</dbReference>
<dbReference type="AlphaFoldDB" id="A0A0F3PDQ8"/>
<evidence type="ECO:0000313" key="2">
    <source>
        <dbReference type="EMBL" id="KJV78438.1"/>
    </source>
</evidence>